<evidence type="ECO:0000313" key="1">
    <source>
        <dbReference type="EMBL" id="MFD0923301.1"/>
    </source>
</evidence>
<keyword evidence="2" id="KW-1185">Reference proteome</keyword>
<evidence type="ECO:0000313" key="2">
    <source>
        <dbReference type="Proteomes" id="UP001597018"/>
    </source>
</evidence>
<dbReference type="Proteomes" id="UP001597018">
    <property type="component" value="Unassembled WGS sequence"/>
</dbReference>
<comment type="caution">
    <text evidence="1">The sequence shown here is derived from an EMBL/GenBank/DDBJ whole genome shotgun (WGS) entry which is preliminary data.</text>
</comment>
<gene>
    <name evidence="1" type="ORF">ACFQ16_26465</name>
</gene>
<organism evidence="1 2">
    <name type="scientific">Saccharopolyspora rosea</name>
    <dbReference type="NCBI Taxonomy" id="524884"/>
    <lineage>
        <taxon>Bacteria</taxon>
        <taxon>Bacillati</taxon>
        <taxon>Actinomycetota</taxon>
        <taxon>Actinomycetes</taxon>
        <taxon>Pseudonocardiales</taxon>
        <taxon>Pseudonocardiaceae</taxon>
        <taxon>Saccharopolyspora</taxon>
    </lineage>
</organism>
<accession>A0ABW3FY57</accession>
<name>A0ABW3FY57_9PSEU</name>
<protein>
    <submittedName>
        <fullName evidence="1">Uncharacterized protein</fullName>
    </submittedName>
</protein>
<sequence length="58" mass="5903">MPYLDRPYSGTQTVILAACCNALLVPPPSNDAQTDTVDCGGIPAATAPARRSANPATS</sequence>
<dbReference type="EMBL" id="JBHTIW010000031">
    <property type="protein sequence ID" value="MFD0923301.1"/>
    <property type="molecule type" value="Genomic_DNA"/>
</dbReference>
<dbReference type="RefSeq" id="WP_345601237.1">
    <property type="nucleotide sequence ID" value="NZ_BAABLT010000031.1"/>
</dbReference>
<proteinExistence type="predicted"/>
<dbReference type="PROSITE" id="PS51257">
    <property type="entry name" value="PROKAR_LIPOPROTEIN"/>
    <property type="match status" value="1"/>
</dbReference>
<reference evidence="2" key="1">
    <citation type="journal article" date="2019" name="Int. J. Syst. Evol. Microbiol.">
        <title>The Global Catalogue of Microorganisms (GCM) 10K type strain sequencing project: providing services to taxonomists for standard genome sequencing and annotation.</title>
        <authorList>
            <consortium name="The Broad Institute Genomics Platform"/>
            <consortium name="The Broad Institute Genome Sequencing Center for Infectious Disease"/>
            <person name="Wu L."/>
            <person name="Ma J."/>
        </authorList>
    </citation>
    <scope>NUCLEOTIDE SEQUENCE [LARGE SCALE GENOMIC DNA]</scope>
    <source>
        <strain evidence="2">CCUG 56401</strain>
    </source>
</reference>